<evidence type="ECO:0000313" key="8">
    <source>
        <dbReference type="EMBL" id="CAG8560331.1"/>
    </source>
</evidence>
<dbReference type="AlphaFoldDB" id="A0A9N9FW29"/>
<accession>A0A9N9FW29</accession>
<dbReference type="InterPro" id="IPR006148">
    <property type="entry name" value="Glc/Gal-6P_isomerase"/>
</dbReference>
<dbReference type="EMBL" id="CAJVPJ010000847">
    <property type="protein sequence ID" value="CAG8560331.1"/>
    <property type="molecule type" value="Genomic_DNA"/>
</dbReference>
<dbReference type="Proteomes" id="UP000789572">
    <property type="component" value="Unassembled WGS sequence"/>
</dbReference>
<keyword evidence="9" id="KW-1185">Reference proteome</keyword>
<evidence type="ECO:0000256" key="1">
    <source>
        <dbReference type="ARBA" id="ARBA00000832"/>
    </source>
</evidence>
<comment type="pathway">
    <text evidence="2 6">Carbohydrate degradation; pentose phosphate pathway; D-ribulose 5-phosphate from D-glucose 6-phosphate (oxidative stage): step 2/3.</text>
</comment>
<dbReference type="GO" id="GO:0006098">
    <property type="term" value="P:pentose-phosphate shunt"/>
    <property type="evidence" value="ECO:0007669"/>
    <property type="project" value="InterPro"/>
</dbReference>
<evidence type="ECO:0000259" key="7">
    <source>
        <dbReference type="Pfam" id="PF01182"/>
    </source>
</evidence>
<keyword evidence="5 6" id="KW-0378">Hydrolase</keyword>
<evidence type="ECO:0000256" key="3">
    <source>
        <dbReference type="ARBA" id="ARBA00010662"/>
    </source>
</evidence>
<dbReference type="GO" id="GO:0017057">
    <property type="term" value="F:6-phosphogluconolactonase activity"/>
    <property type="evidence" value="ECO:0007669"/>
    <property type="project" value="UniProtKB-UniRule"/>
</dbReference>
<dbReference type="GO" id="GO:0005975">
    <property type="term" value="P:carbohydrate metabolic process"/>
    <property type="evidence" value="ECO:0007669"/>
    <property type="project" value="UniProtKB-UniRule"/>
</dbReference>
<name>A0A9N9FW29_9GLOM</name>
<comment type="caution">
    <text evidence="8">The sequence shown here is derived from an EMBL/GenBank/DDBJ whole genome shotgun (WGS) entry which is preliminary data.</text>
</comment>
<dbReference type="InterPro" id="IPR037171">
    <property type="entry name" value="NagB/RpiA_transferase-like"/>
</dbReference>
<evidence type="ECO:0000256" key="2">
    <source>
        <dbReference type="ARBA" id="ARBA00004961"/>
    </source>
</evidence>
<dbReference type="Pfam" id="PF01182">
    <property type="entry name" value="Glucosamine_iso"/>
    <property type="match status" value="1"/>
</dbReference>
<organism evidence="8 9">
    <name type="scientific">Paraglomus occultum</name>
    <dbReference type="NCBI Taxonomy" id="144539"/>
    <lineage>
        <taxon>Eukaryota</taxon>
        <taxon>Fungi</taxon>
        <taxon>Fungi incertae sedis</taxon>
        <taxon>Mucoromycota</taxon>
        <taxon>Glomeromycotina</taxon>
        <taxon>Glomeromycetes</taxon>
        <taxon>Paraglomerales</taxon>
        <taxon>Paraglomeraceae</taxon>
        <taxon>Paraglomus</taxon>
    </lineage>
</organism>
<dbReference type="FunFam" id="3.40.50.1360:FF:000005">
    <property type="entry name" value="6-phosphogluconolactonase"/>
    <property type="match status" value="1"/>
</dbReference>
<comment type="function">
    <text evidence="6">Hydrolysis of 6-phosphogluconolactone to 6-phosphogluconate.</text>
</comment>
<evidence type="ECO:0000313" key="9">
    <source>
        <dbReference type="Proteomes" id="UP000789572"/>
    </source>
</evidence>
<dbReference type="SUPFAM" id="SSF100950">
    <property type="entry name" value="NagB/RpiA/CoA transferase-like"/>
    <property type="match status" value="1"/>
</dbReference>
<evidence type="ECO:0000256" key="6">
    <source>
        <dbReference type="RuleBase" id="RU365095"/>
    </source>
</evidence>
<dbReference type="EC" id="3.1.1.31" evidence="4 6"/>
<dbReference type="PANTHER" id="PTHR11054:SF0">
    <property type="entry name" value="6-PHOSPHOGLUCONOLACTONASE"/>
    <property type="match status" value="1"/>
</dbReference>
<dbReference type="CDD" id="cd01400">
    <property type="entry name" value="6PGL"/>
    <property type="match status" value="1"/>
</dbReference>
<gene>
    <name evidence="8" type="ORF">POCULU_LOCUS5475</name>
</gene>
<dbReference type="NCBIfam" id="TIGR01198">
    <property type="entry name" value="pgl"/>
    <property type="match status" value="1"/>
</dbReference>
<dbReference type="InterPro" id="IPR005900">
    <property type="entry name" value="6-phosphogluconolactonase_DevB"/>
</dbReference>
<protein>
    <recommendedName>
        <fullName evidence="4 6">6-phosphogluconolactonase</fullName>
        <shortName evidence="6">6PGL</shortName>
        <ecNumber evidence="4 6">3.1.1.31</ecNumber>
    </recommendedName>
</protein>
<dbReference type="PANTHER" id="PTHR11054">
    <property type="entry name" value="6-PHOSPHOGLUCONOLACTONASE"/>
    <property type="match status" value="1"/>
</dbReference>
<proteinExistence type="inferred from homology"/>
<sequence length="253" mass="28158">MVKSTEIRSYPVIQELSKALADYVAELSREAVSVRNRFTVGLSGGSLPRILAAELKNRQDIDWDKWIVFFCDERLVSLASEDSNYKLAKEELFDHVPIPEANIYTVDESLIANAEEAANDYQDKLISVFAAMNTAKFPVFDLLLLGMGPDGHTCSLFPDEKYAEVLNEPVAWVTFVEDSPKPPPRRITFPLTVLNHAHNVAFVVTGEGKKNVLHKVIDLHDTTYPAALVKPVNGKLIWFLDDAASASLDGLKK</sequence>
<dbReference type="OrthoDB" id="432544at2759"/>
<comment type="catalytic activity">
    <reaction evidence="1 6">
        <text>6-phospho-D-glucono-1,5-lactone + H2O = 6-phospho-D-gluconate + H(+)</text>
        <dbReference type="Rhea" id="RHEA:12556"/>
        <dbReference type="ChEBI" id="CHEBI:15377"/>
        <dbReference type="ChEBI" id="CHEBI:15378"/>
        <dbReference type="ChEBI" id="CHEBI:57955"/>
        <dbReference type="ChEBI" id="CHEBI:58759"/>
        <dbReference type="EC" id="3.1.1.31"/>
    </reaction>
</comment>
<evidence type="ECO:0000256" key="4">
    <source>
        <dbReference type="ARBA" id="ARBA00013198"/>
    </source>
</evidence>
<feature type="domain" description="Glucosamine/galactosamine-6-phosphate isomerase" evidence="7">
    <location>
        <begin position="14"/>
        <end position="238"/>
    </location>
</feature>
<comment type="similarity">
    <text evidence="3 6">Belongs to the glucosamine/galactosamine-6-phosphate isomerase family. 6-phosphogluconolactonase subfamily.</text>
</comment>
<evidence type="ECO:0000256" key="5">
    <source>
        <dbReference type="ARBA" id="ARBA00022801"/>
    </source>
</evidence>
<reference evidence="8" key="1">
    <citation type="submission" date="2021-06" db="EMBL/GenBank/DDBJ databases">
        <authorList>
            <person name="Kallberg Y."/>
            <person name="Tangrot J."/>
            <person name="Rosling A."/>
        </authorList>
    </citation>
    <scope>NUCLEOTIDE SEQUENCE</scope>
    <source>
        <strain evidence="8">IA702</strain>
    </source>
</reference>
<dbReference type="Gene3D" id="3.40.50.1360">
    <property type="match status" value="1"/>
</dbReference>
<dbReference type="InterPro" id="IPR039104">
    <property type="entry name" value="6PGL"/>
</dbReference>